<dbReference type="Pfam" id="PF00356">
    <property type="entry name" value="LacI"/>
    <property type="match status" value="1"/>
</dbReference>
<dbReference type="PANTHER" id="PTHR30146:SF148">
    <property type="entry name" value="HTH-TYPE TRANSCRIPTIONAL REPRESSOR PURR-RELATED"/>
    <property type="match status" value="1"/>
</dbReference>
<dbReference type="Gene3D" id="3.40.50.2300">
    <property type="match status" value="2"/>
</dbReference>
<feature type="domain" description="HTH cro/C1-type" evidence="6">
    <location>
        <begin position="3"/>
        <end position="48"/>
    </location>
</feature>
<dbReference type="PROSITE" id="PS50932">
    <property type="entry name" value="HTH_LACI_2"/>
    <property type="match status" value="1"/>
</dbReference>
<accession>A0AA42BSM0</accession>
<evidence type="ECO:0000259" key="6">
    <source>
        <dbReference type="PROSITE" id="PS50943"/>
    </source>
</evidence>
<reference evidence="7" key="1">
    <citation type="submission" date="2022-07" db="EMBL/GenBank/DDBJ databases">
        <authorList>
            <person name="Li W.-J."/>
            <person name="Deng Q.-Q."/>
        </authorList>
    </citation>
    <scope>NUCLEOTIDE SEQUENCE</scope>
    <source>
        <strain evidence="7">SYSU M60031</strain>
    </source>
</reference>
<dbReference type="SMART" id="SM00354">
    <property type="entry name" value="HTH_LACI"/>
    <property type="match status" value="1"/>
</dbReference>
<dbReference type="InterPro" id="IPR010982">
    <property type="entry name" value="Lambda_DNA-bd_dom_sf"/>
</dbReference>
<evidence type="ECO:0000256" key="1">
    <source>
        <dbReference type="ARBA" id="ARBA00022491"/>
    </source>
</evidence>
<keyword evidence="4" id="KW-0804">Transcription</keyword>
<sequence>MTKLTMKDIARLANVSQPTVSRVINGNKAVNEDIAKKVMKVIEEVGYIPNKAAQTLKKSSSHIIGVCVTEVYNPYFVELIETLEAECRKIGYNILLHNSKHNPITEWESIQNFLARQVDGLILVPASDYNMQRISELSTPSVIITQNKPQLDSIGLNHLQAGKIVVESFIRAGHKKFGFIGTEIDEKFLGFDGSLRENGFTFDKRNYVRLEVTSIDNFLMRRDIEKYFTEVGRPDFTCAFAANDIMALEFMKAAQERNIRIPEDISLVGFDDTYLAKIMGISSIHQPIEEMVKMTIEILQNRIEHEVSSTPVTIQLEPMLIERNSSRWKRID</sequence>
<dbReference type="SUPFAM" id="SSF47413">
    <property type="entry name" value="lambda repressor-like DNA-binding domains"/>
    <property type="match status" value="1"/>
</dbReference>
<dbReference type="PANTHER" id="PTHR30146">
    <property type="entry name" value="LACI-RELATED TRANSCRIPTIONAL REPRESSOR"/>
    <property type="match status" value="1"/>
</dbReference>
<dbReference type="CDD" id="cd06267">
    <property type="entry name" value="PBP1_LacI_sugar_binding-like"/>
    <property type="match status" value="1"/>
</dbReference>
<protein>
    <submittedName>
        <fullName evidence="7">LacI family transcriptional regulator</fullName>
    </submittedName>
</protein>
<dbReference type="InterPro" id="IPR001387">
    <property type="entry name" value="Cro/C1-type_HTH"/>
</dbReference>
<dbReference type="GO" id="GO:0000976">
    <property type="term" value="F:transcription cis-regulatory region binding"/>
    <property type="evidence" value="ECO:0007669"/>
    <property type="project" value="TreeGrafter"/>
</dbReference>
<dbReference type="CDD" id="cd01392">
    <property type="entry name" value="HTH_LacI"/>
    <property type="match status" value="1"/>
</dbReference>
<evidence type="ECO:0000259" key="5">
    <source>
        <dbReference type="PROSITE" id="PS50932"/>
    </source>
</evidence>
<dbReference type="PROSITE" id="PS00356">
    <property type="entry name" value="HTH_LACI_1"/>
    <property type="match status" value="1"/>
</dbReference>
<dbReference type="InterPro" id="IPR046335">
    <property type="entry name" value="LacI/GalR-like_sensor"/>
</dbReference>
<dbReference type="SUPFAM" id="SSF53822">
    <property type="entry name" value="Periplasmic binding protein-like I"/>
    <property type="match status" value="1"/>
</dbReference>
<comment type="caution">
    <text evidence="7">The sequence shown here is derived from an EMBL/GenBank/DDBJ whole genome shotgun (WGS) entry which is preliminary data.</text>
</comment>
<evidence type="ECO:0000313" key="8">
    <source>
        <dbReference type="Proteomes" id="UP001156102"/>
    </source>
</evidence>
<dbReference type="AlphaFoldDB" id="A0AA42BSM0"/>
<dbReference type="PRINTS" id="PR00036">
    <property type="entry name" value="HTHLACI"/>
</dbReference>
<keyword evidence="1" id="KW-0678">Repressor</keyword>
<dbReference type="InterPro" id="IPR000843">
    <property type="entry name" value="HTH_LacI"/>
</dbReference>
<dbReference type="Pfam" id="PF13377">
    <property type="entry name" value="Peripla_BP_3"/>
    <property type="match status" value="1"/>
</dbReference>
<keyword evidence="2" id="KW-0805">Transcription regulation</keyword>
<gene>
    <name evidence="7" type="ORF">NK662_19335</name>
</gene>
<keyword evidence="8" id="KW-1185">Reference proteome</keyword>
<feature type="domain" description="HTH lacI-type" evidence="5">
    <location>
        <begin position="4"/>
        <end position="58"/>
    </location>
</feature>
<proteinExistence type="predicted"/>
<keyword evidence="3" id="KW-0238">DNA-binding</keyword>
<dbReference type="Proteomes" id="UP001156102">
    <property type="component" value="Unassembled WGS sequence"/>
</dbReference>
<evidence type="ECO:0000256" key="2">
    <source>
        <dbReference type="ARBA" id="ARBA00023015"/>
    </source>
</evidence>
<evidence type="ECO:0000256" key="4">
    <source>
        <dbReference type="ARBA" id="ARBA00023163"/>
    </source>
</evidence>
<dbReference type="PROSITE" id="PS50943">
    <property type="entry name" value="HTH_CROC1"/>
    <property type="match status" value="1"/>
</dbReference>
<name>A0AA42BSM0_9BACI</name>
<dbReference type="EMBL" id="JANCLT010000013">
    <property type="protein sequence ID" value="MCP8970674.1"/>
    <property type="molecule type" value="Genomic_DNA"/>
</dbReference>
<dbReference type="GO" id="GO:0003700">
    <property type="term" value="F:DNA-binding transcription factor activity"/>
    <property type="evidence" value="ECO:0007669"/>
    <property type="project" value="TreeGrafter"/>
</dbReference>
<evidence type="ECO:0000256" key="3">
    <source>
        <dbReference type="ARBA" id="ARBA00023125"/>
    </source>
</evidence>
<dbReference type="RefSeq" id="WP_254760599.1">
    <property type="nucleotide sequence ID" value="NZ_JANCLT010000013.1"/>
</dbReference>
<dbReference type="InterPro" id="IPR028082">
    <property type="entry name" value="Peripla_BP_I"/>
</dbReference>
<evidence type="ECO:0000313" key="7">
    <source>
        <dbReference type="EMBL" id="MCP8970674.1"/>
    </source>
</evidence>
<organism evidence="7 8">
    <name type="scientific">Ectobacillus ponti</name>
    <dbReference type="NCBI Taxonomy" id="2961894"/>
    <lineage>
        <taxon>Bacteria</taxon>
        <taxon>Bacillati</taxon>
        <taxon>Bacillota</taxon>
        <taxon>Bacilli</taxon>
        <taxon>Bacillales</taxon>
        <taxon>Bacillaceae</taxon>
        <taxon>Ectobacillus</taxon>
    </lineage>
</organism>
<dbReference type="Gene3D" id="1.10.260.40">
    <property type="entry name" value="lambda repressor-like DNA-binding domains"/>
    <property type="match status" value="1"/>
</dbReference>